<evidence type="ECO:0000256" key="3">
    <source>
        <dbReference type="ARBA" id="ARBA00022475"/>
    </source>
</evidence>
<feature type="transmembrane region" description="Helical" evidence="13">
    <location>
        <begin position="429"/>
        <end position="452"/>
    </location>
</feature>
<feature type="transmembrane region" description="Helical" evidence="13">
    <location>
        <begin position="739"/>
        <end position="761"/>
    </location>
</feature>
<feature type="transmembrane region" description="Helical" evidence="13">
    <location>
        <begin position="503"/>
        <end position="525"/>
    </location>
</feature>
<proteinExistence type="inferred from homology"/>
<evidence type="ECO:0000256" key="10">
    <source>
        <dbReference type="ARBA" id="ARBA00023170"/>
    </source>
</evidence>
<dbReference type="InterPro" id="IPR044860">
    <property type="entry name" value="Methusela_ecto_dom_1"/>
</dbReference>
<feature type="transmembrane region" description="Helical" evidence="13">
    <location>
        <begin position="464"/>
        <end position="482"/>
    </location>
</feature>
<keyword evidence="11" id="KW-0325">Glycoprotein</keyword>
<evidence type="ECO:0000256" key="6">
    <source>
        <dbReference type="ARBA" id="ARBA00022989"/>
    </source>
</evidence>
<evidence type="ECO:0000256" key="4">
    <source>
        <dbReference type="ARBA" id="ARBA00022692"/>
    </source>
</evidence>
<dbReference type="CDD" id="cd00251">
    <property type="entry name" value="Mth_Ecto"/>
    <property type="match status" value="2"/>
</dbReference>
<feature type="chain" id="PRO_5026997936" evidence="14">
    <location>
        <begin position="22"/>
        <end position="1069"/>
    </location>
</feature>
<keyword evidence="4 13" id="KW-0812">Transmembrane</keyword>
<keyword evidence="3" id="KW-1003">Cell membrane</keyword>
<sequence>MRLSLVISVDILYIIVNNVIADIPGCDYFDTVGLSQSKRLPNGAYQYEKVIIPANQVGEYDYELLEQGEKVSVPKHLRGCACHFGTCIRFCCHPNLNLVEGERRCSGEISKAIEFDPLISITLNNGTEVSRHVLQDFIIQRDLPVPCALHFHLDAANDESHQYTLFESGILLRHFDNKSLSKQEYCLQPHKIGTENTETQYTLVPHNCAILPPSQWLINTLRLVSIVSLILTICVYLYLPKLRNLHGLCFTCYMMCLMLAYALLLADSWRGDWSKTLCQVNGYVGYYFVMASFLWLTMISYDLWNSFRTNSWQVTRRSFRYRFLLYSLYAWGVAVVLTVIVTLVDMSLDSEDEEQILWMPGVALFNCWVKTHDWSAALYFHGPMALQILFNIVMFLLTAIRVLQVQKELKTVAVRSESQQRLDTNKQTYILFVRLFVIMGVTWTFEIIAYLVQSNETAANVLKIFDYINCAQGLIIFIMFVLKRSVLKLISNRAQKKMQQHRGSGSLYCGVTAIGVLLLVVLRLLPGSPFGVYAMNDEWNYHERNGIHIKCSFFDTVNVTGYPSFPNGSYNYEGVIIPSHYVGTFDYIYKDLVDRVDVTPHVRGCICKLKPCINICCPWGQIYNDTECEKDTNTKQMWPEPMINVTLNNGSVQSVNIYEQFVVQSFRPCAEMFSLLPEVNSYDTFQLYENGTLLREDDLHYIYKNEFCLVPTSVNETDLYYTINPANCDMFNEHTTVKIINGFAMLFSIPFMLLTIAVYLLIPELRNQHGKSLVCYLVGLTVGYSLLCCLLLVEGIDPLGLSCKVFGYTIYFFFMSAFFWLNVISFDLWHNFRGTRGINRFQEKKRFLFYSLYSWGLALLFLAFTMLAQEYSDLPDYLKPGIGGGQYCWLDMTNWSTMLYFFGPIMAIIVTNTVMFVMTAIKIHSVQREMARIIAREDSTRNLRTEKDKFGLFLRLFLIMGVTWSLEIISYFVGSDKKWSKIFYVSDLCNAMQGFLIFMLFVLKKKVKHLITNRTVRVRSLRQTESVTVAGSSYSMRQRFMDASQHIRKLVVIRNAFANTASGVHSHAV</sequence>
<dbReference type="Pfam" id="PF00002">
    <property type="entry name" value="7tm_2"/>
    <property type="match status" value="2"/>
</dbReference>
<evidence type="ECO:0000256" key="12">
    <source>
        <dbReference type="ARBA" id="ARBA00023224"/>
    </source>
</evidence>
<evidence type="ECO:0000256" key="8">
    <source>
        <dbReference type="ARBA" id="ARBA00023136"/>
    </source>
</evidence>
<protein>
    <submittedName>
        <fullName evidence="17">Probable G-protein coupled receptor Mth-like 10 isoform X1</fullName>
    </submittedName>
</protein>
<dbReference type="SUPFAM" id="SSF63877">
    <property type="entry name" value="Methuselah ectodomain"/>
    <property type="match status" value="2"/>
</dbReference>
<dbReference type="GO" id="GO:0007166">
    <property type="term" value="P:cell surface receptor signaling pathway"/>
    <property type="evidence" value="ECO:0007669"/>
    <property type="project" value="InterPro"/>
</dbReference>
<feature type="transmembrane region" description="Helical" evidence="13">
    <location>
        <begin position="378"/>
        <end position="400"/>
    </location>
</feature>
<keyword evidence="8 13" id="KW-0472">Membrane</keyword>
<keyword evidence="5 14" id="KW-0732">Signal</keyword>
<dbReference type="PROSITE" id="PS50261">
    <property type="entry name" value="G_PROTEIN_RECEP_F2_4"/>
    <property type="match status" value="2"/>
</dbReference>
<dbReference type="CDD" id="cd15039">
    <property type="entry name" value="7tmB3_Methuselah-like"/>
    <property type="match status" value="2"/>
</dbReference>
<dbReference type="InterPro" id="IPR000832">
    <property type="entry name" value="GPCR_2_secretin-like"/>
</dbReference>
<dbReference type="GeneID" id="111601016"/>
<feature type="transmembrane region" description="Helical" evidence="13">
    <location>
        <begin position="773"/>
        <end position="793"/>
    </location>
</feature>
<keyword evidence="16" id="KW-1185">Reference proteome</keyword>
<evidence type="ECO:0000256" key="5">
    <source>
        <dbReference type="ARBA" id="ARBA00022729"/>
    </source>
</evidence>
<feature type="transmembrane region" description="Helical" evidence="13">
    <location>
        <begin position="284"/>
        <end position="303"/>
    </location>
</feature>
<dbReference type="GO" id="GO:0008528">
    <property type="term" value="F:G protein-coupled peptide receptor activity"/>
    <property type="evidence" value="ECO:0007669"/>
    <property type="project" value="TreeGrafter"/>
</dbReference>
<dbReference type="RefSeq" id="XP_030079456.1">
    <property type="nucleotide sequence ID" value="XM_030223596.1"/>
</dbReference>
<name>A0A6J2SQU2_DROHY</name>
<evidence type="ECO:0000259" key="15">
    <source>
        <dbReference type="PROSITE" id="PS50261"/>
    </source>
</evidence>
<evidence type="ECO:0000256" key="1">
    <source>
        <dbReference type="ARBA" id="ARBA00004651"/>
    </source>
</evidence>
<dbReference type="InterPro" id="IPR010596">
    <property type="entry name" value="Methuselah_N_dom"/>
</dbReference>
<keyword evidence="12" id="KW-0807">Transducer</keyword>
<dbReference type="InterPro" id="IPR036272">
    <property type="entry name" value="Methuselah_N_sf"/>
</dbReference>
<dbReference type="SUPFAM" id="SSF81321">
    <property type="entry name" value="Family A G protein-coupled receptor-like"/>
    <property type="match status" value="2"/>
</dbReference>
<dbReference type="InterPro" id="IPR051384">
    <property type="entry name" value="Mth_GPCR"/>
</dbReference>
<dbReference type="Gene3D" id="1.20.1070.10">
    <property type="entry name" value="Rhodopsin 7-helix transmembrane proteins"/>
    <property type="match status" value="2"/>
</dbReference>
<feature type="transmembrane region" description="Helical" evidence="13">
    <location>
        <begin position="805"/>
        <end position="826"/>
    </location>
</feature>
<keyword evidence="9" id="KW-1015">Disulfide bond</keyword>
<dbReference type="PANTHER" id="PTHR47154:SF2">
    <property type="entry name" value="G-PROTEIN COUPLED RECEPTOR MTH-RELATED"/>
    <property type="match status" value="1"/>
</dbReference>
<accession>A0A6J2SQU2</accession>
<evidence type="ECO:0000256" key="2">
    <source>
        <dbReference type="ARBA" id="ARBA00008979"/>
    </source>
</evidence>
<dbReference type="PANTHER" id="PTHR47154">
    <property type="entry name" value="G-PROTEIN COUPLED RECEPTOR MTH-RELATED"/>
    <property type="match status" value="1"/>
</dbReference>
<keyword evidence="7" id="KW-0297">G-protein coupled receptor</keyword>
<feature type="transmembrane region" description="Helical" evidence="13">
    <location>
        <begin position="216"/>
        <end position="238"/>
    </location>
</feature>
<evidence type="ECO:0000256" key="9">
    <source>
        <dbReference type="ARBA" id="ARBA00023157"/>
    </source>
</evidence>
<dbReference type="InterPro" id="IPR017981">
    <property type="entry name" value="GPCR_2-like_7TM"/>
</dbReference>
<dbReference type="Gene3D" id="2.30.160.11">
    <property type="match status" value="2"/>
</dbReference>
<feature type="transmembrane region" description="Helical" evidence="13">
    <location>
        <begin position="979"/>
        <end position="1003"/>
    </location>
</feature>
<feature type="transmembrane region" description="Helical" evidence="13">
    <location>
        <begin position="323"/>
        <end position="344"/>
    </location>
</feature>
<dbReference type="InterPro" id="IPR023311">
    <property type="entry name" value="Methusela_ecto_dom_2"/>
</dbReference>
<feature type="transmembrane region" description="Helical" evidence="13">
    <location>
        <begin position="245"/>
        <end position="264"/>
    </location>
</feature>
<reference evidence="17" key="1">
    <citation type="submission" date="2025-08" db="UniProtKB">
        <authorList>
            <consortium name="RefSeq"/>
        </authorList>
    </citation>
    <scope>IDENTIFICATION</scope>
    <source>
        <strain evidence="17">15085-1641.00</strain>
        <tissue evidence="17">Whole body</tissue>
    </source>
</reference>
<dbReference type="AlphaFoldDB" id="A0A6J2SQU2"/>
<evidence type="ECO:0000256" key="13">
    <source>
        <dbReference type="SAM" id="Phobius"/>
    </source>
</evidence>
<evidence type="ECO:0000256" key="7">
    <source>
        <dbReference type="ARBA" id="ARBA00023040"/>
    </source>
</evidence>
<feature type="transmembrane region" description="Helical" evidence="13">
    <location>
        <begin position="952"/>
        <end position="973"/>
    </location>
</feature>
<dbReference type="GO" id="GO:0005886">
    <property type="term" value="C:plasma membrane"/>
    <property type="evidence" value="ECO:0007669"/>
    <property type="project" value="UniProtKB-SubCell"/>
</dbReference>
<keyword evidence="10" id="KW-0675">Receptor</keyword>
<dbReference type="Pfam" id="PF06652">
    <property type="entry name" value="Methuselah_N"/>
    <property type="match status" value="2"/>
</dbReference>
<comment type="subcellular location">
    <subcellularLocation>
        <location evidence="1">Cell membrane</location>
        <topology evidence="1">Multi-pass membrane protein</topology>
    </subcellularLocation>
</comment>
<evidence type="ECO:0000313" key="17">
    <source>
        <dbReference type="RefSeq" id="XP_030079456.1"/>
    </source>
</evidence>
<organism evidence="16 17">
    <name type="scientific">Drosophila hydei</name>
    <name type="common">Fruit fly</name>
    <dbReference type="NCBI Taxonomy" id="7224"/>
    <lineage>
        <taxon>Eukaryota</taxon>
        <taxon>Metazoa</taxon>
        <taxon>Ecdysozoa</taxon>
        <taxon>Arthropoda</taxon>
        <taxon>Hexapoda</taxon>
        <taxon>Insecta</taxon>
        <taxon>Pterygota</taxon>
        <taxon>Neoptera</taxon>
        <taxon>Endopterygota</taxon>
        <taxon>Diptera</taxon>
        <taxon>Brachycera</taxon>
        <taxon>Muscomorpha</taxon>
        <taxon>Ephydroidea</taxon>
        <taxon>Drosophilidae</taxon>
        <taxon>Drosophila</taxon>
    </lineage>
</organism>
<feature type="domain" description="G-protein coupled receptors family 2 profile 2" evidence="15">
    <location>
        <begin position="214"/>
        <end position="484"/>
    </location>
</feature>
<evidence type="ECO:0000256" key="11">
    <source>
        <dbReference type="ARBA" id="ARBA00023180"/>
    </source>
</evidence>
<feature type="signal peptide" evidence="14">
    <location>
        <begin position="1"/>
        <end position="21"/>
    </location>
</feature>
<keyword evidence="6 13" id="KW-1133">Transmembrane helix</keyword>
<feature type="transmembrane region" description="Helical" evidence="13">
    <location>
        <begin position="899"/>
        <end position="921"/>
    </location>
</feature>
<dbReference type="OrthoDB" id="6134459at2759"/>
<dbReference type="Proteomes" id="UP000504633">
    <property type="component" value="Unplaced"/>
</dbReference>
<gene>
    <name evidence="17" type="primary">LOC111601016</name>
</gene>
<evidence type="ECO:0000256" key="14">
    <source>
        <dbReference type="SAM" id="SignalP"/>
    </source>
</evidence>
<comment type="similarity">
    <text evidence="2">Belongs to the G-protein coupled receptor 2 family. Mth subfamily.</text>
</comment>
<dbReference type="Gene3D" id="2.170.180.11">
    <property type="entry name" value="Methuselah ectodomain, domain 2"/>
    <property type="match status" value="2"/>
</dbReference>
<feature type="transmembrane region" description="Helical" evidence="13">
    <location>
        <begin position="847"/>
        <end position="868"/>
    </location>
</feature>
<feature type="domain" description="G-protein coupled receptors family 2 profile 2" evidence="15">
    <location>
        <begin position="737"/>
        <end position="1005"/>
    </location>
</feature>
<evidence type="ECO:0000313" key="16">
    <source>
        <dbReference type="Proteomes" id="UP000504633"/>
    </source>
</evidence>